<dbReference type="EMBL" id="AP014633">
    <property type="protein sequence ID" value="BAP55239.1"/>
    <property type="molecule type" value="Genomic_DNA"/>
</dbReference>
<dbReference type="Pfam" id="PF12697">
    <property type="entry name" value="Abhydrolase_6"/>
    <property type="match status" value="1"/>
</dbReference>
<reference evidence="2 3" key="1">
    <citation type="journal article" date="2014" name="ISME J.">
        <title>Ecophysiology of Thioploca ingrica as revealed by the complete genome sequence supplemented with proteomic evidence.</title>
        <authorList>
            <person name="Kojima H."/>
            <person name="Ogura Y."/>
            <person name="Yamamoto N."/>
            <person name="Togashi T."/>
            <person name="Mori H."/>
            <person name="Watanabe T."/>
            <person name="Nemoto F."/>
            <person name="Kurokawa K."/>
            <person name="Hayashi T."/>
            <person name="Fukui M."/>
        </authorList>
    </citation>
    <scope>NUCLEOTIDE SEQUENCE [LARGE SCALE GENOMIC DNA]</scope>
</reference>
<dbReference type="Gene3D" id="3.40.50.1820">
    <property type="entry name" value="alpha/beta hydrolase"/>
    <property type="match status" value="1"/>
</dbReference>
<dbReference type="Proteomes" id="UP000031623">
    <property type="component" value="Chromosome"/>
</dbReference>
<evidence type="ECO:0000313" key="2">
    <source>
        <dbReference type="EMBL" id="BAP55239.1"/>
    </source>
</evidence>
<dbReference type="KEGG" id="tig:THII_0942"/>
<accession>A0A090AE89</accession>
<dbReference type="InterPro" id="IPR000073">
    <property type="entry name" value="AB_hydrolase_1"/>
</dbReference>
<organism evidence="2 3">
    <name type="scientific">Thioploca ingrica</name>
    <dbReference type="NCBI Taxonomy" id="40754"/>
    <lineage>
        <taxon>Bacteria</taxon>
        <taxon>Pseudomonadati</taxon>
        <taxon>Pseudomonadota</taxon>
        <taxon>Gammaproteobacteria</taxon>
        <taxon>Thiotrichales</taxon>
        <taxon>Thiotrichaceae</taxon>
        <taxon>Thioploca</taxon>
    </lineage>
</organism>
<sequence length="272" mass="30430">MYHRYVIILWLTGLLFSAFSYAGQTVVLVHGYLADESDWRFSGIVPALQVWGWQDGGNWFPQAPPPPILPYQSKRYVYTVTLPSEAPLSVQAQWLEFYLQRIKHRHPNNDLILVGHSAGGVVARLVMVSSNIPVQGLITIASPHLGTDKAEVGTQLSNSPLSWIAPFLGLDTINRSEGLYWDLVREYPATPLFWLNRQPHPENAFYASIVRVSDDQWVPPYSQDMNNVPALQGKSLTITTGGTHSLHPADGPLLGSLLDRLLTKPNNRLKKE</sequence>
<dbReference type="GO" id="GO:0016788">
    <property type="term" value="F:hydrolase activity, acting on ester bonds"/>
    <property type="evidence" value="ECO:0007669"/>
    <property type="project" value="InterPro"/>
</dbReference>
<name>A0A090AE89_9GAMM</name>
<dbReference type="HOGENOM" id="CLU_1018039_0_0_6"/>
<evidence type="ECO:0000259" key="1">
    <source>
        <dbReference type="Pfam" id="PF12697"/>
    </source>
</evidence>
<evidence type="ECO:0000313" key="3">
    <source>
        <dbReference type="Proteomes" id="UP000031623"/>
    </source>
</evidence>
<proteinExistence type="predicted"/>
<dbReference type="OrthoDB" id="5760641at2"/>
<dbReference type="InterPro" id="IPR029058">
    <property type="entry name" value="AB_hydrolase_fold"/>
</dbReference>
<protein>
    <submittedName>
        <fullName evidence="2">Secreted protein</fullName>
    </submittedName>
</protein>
<gene>
    <name evidence="2" type="ORF">THII_0942</name>
</gene>
<dbReference type="SUPFAM" id="SSF53474">
    <property type="entry name" value="alpha/beta-Hydrolases"/>
    <property type="match status" value="1"/>
</dbReference>
<dbReference type="STRING" id="40754.THII_0942"/>
<keyword evidence="3" id="KW-1185">Reference proteome</keyword>
<dbReference type="AlphaFoldDB" id="A0A090AE89"/>
<feature type="domain" description="AB hydrolase-1" evidence="1">
    <location>
        <begin position="26"/>
        <end position="247"/>
    </location>
</feature>